<evidence type="ECO:0000259" key="2">
    <source>
        <dbReference type="PROSITE" id="PS51898"/>
    </source>
</evidence>
<dbReference type="Proteomes" id="UP000332487">
    <property type="component" value="Unassembled WGS sequence"/>
</dbReference>
<evidence type="ECO:0000313" key="3">
    <source>
        <dbReference type="EMBL" id="EET90032.1"/>
    </source>
</evidence>
<dbReference type="GO" id="GO:0015074">
    <property type="term" value="P:DNA integration"/>
    <property type="evidence" value="ECO:0007669"/>
    <property type="project" value="InterPro"/>
</dbReference>
<dbReference type="SUPFAM" id="SSF56349">
    <property type="entry name" value="DNA breaking-rejoining enzymes"/>
    <property type="match status" value="1"/>
</dbReference>
<proteinExistence type="predicted"/>
<organism evidence="3 4">
    <name type="scientific">Candidatus Micrarchaeum acidiphilum ARMAN-2</name>
    <dbReference type="NCBI Taxonomy" id="425595"/>
    <lineage>
        <taxon>Archaea</taxon>
        <taxon>Candidatus Micrarchaeota</taxon>
        <taxon>Candidatus Micrarchaeia</taxon>
        <taxon>Candidatus Micrarchaeales</taxon>
        <taxon>Candidatus Micrarchaeaceae</taxon>
        <taxon>Candidatus Micrarchaeum</taxon>
    </lineage>
</organism>
<dbReference type="Gene3D" id="1.10.443.10">
    <property type="entry name" value="Intergrase catalytic core"/>
    <property type="match status" value="1"/>
</dbReference>
<gene>
    <name evidence="3" type="ORF">UNLARM2_0476</name>
</gene>
<dbReference type="InterPro" id="IPR013762">
    <property type="entry name" value="Integrase-like_cat_sf"/>
</dbReference>
<protein>
    <submittedName>
        <fullName evidence="3">Integrase family protein</fullName>
    </submittedName>
</protein>
<dbReference type="GO" id="GO:0006310">
    <property type="term" value="P:DNA recombination"/>
    <property type="evidence" value="ECO:0007669"/>
    <property type="project" value="UniProtKB-KW"/>
</dbReference>
<feature type="domain" description="Tyr recombinase" evidence="2">
    <location>
        <begin position="91"/>
        <end position="293"/>
    </location>
</feature>
<dbReference type="InterPro" id="IPR011010">
    <property type="entry name" value="DNA_brk_join_enz"/>
</dbReference>
<dbReference type="EMBL" id="GG697240">
    <property type="protein sequence ID" value="EET90032.1"/>
    <property type="molecule type" value="Genomic_DNA"/>
</dbReference>
<reference evidence="3 4" key="1">
    <citation type="journal article" date="2009" name="Genome Biol.">
        <title>Community-wide analysis of microbial genome sequence signatures.</title>
        <authorList>
            <person name="Dick G.J."/>
            <person name="Andersson A.F."/>
            <person name="Baker B.J."/>
            <person name="Simmons S.L."/>
            <person name="Thomas B.C."/>
            <person name="Yelton A.P."/>
            <person name="Banfield J.F."/>
        </authorList>
    </citation>
    <scope>NUCLEOTIDE SEQUENCE [LARGE SCALE GENOMIC DNA]</scope>
    <source>
        <strain evidence="3">ARMAN-2</strain>
    </source>
</reference>
<dbReference type="PROSITE" id="PS51898">
    <property type="entry name" value="TYR_RECOMBINASE"/>
    <property type="match status" value="1"/>
</dbReference>
<dbReference type="AlphaFoldDB" id="C7DHD0"/>
<dbReference type="CDD" id="cd00397">
    <property type="entry name" value="DNA_BRE_C"/>
    <property type="match status" value="1"/>
</dbReference>
<dbReference type="InterPro" id="IPR002104">
    <property type="entry name" value="Integrase_catalytic"/>
</dbReference>
<keyword evidence="1" id="KW-0233">DNA recombination</keyword>
<dbReference type="Pfam" id="PF00589">
    <property type="entry name" value="Phage_integrase"/>
    <property type="match status" value="1"/>
</dbReference>
<name>C7DHD0_MICA2</name>
<dbReference type="PANTHER" id="PTHR30349">
    <property type="entry name" value="PHAGE INTEGRASE-RELATED"/>
    <property type="match status" value="1"/>
</dbReference>
<sequence length="312" mass="36238">MVKCDGFRARSRRGFESSNLSPCISKSRRQSRVRKSRRQIFRREDFSGFSETLKDTSLKVSWHQLQQLQSILHKTQTKRFAGKRKTPKYGTLSKAFTDGQLTQFLHAVDSDKFRLLFSYQAQLGLRIGEAVRVSLNSINFETRELILKTEKAQVIDTLLIPVPLFKETLAFIERHKGEIEAAQGYLFYADKLRTKRPEPYIEQNYVRNRFRHYIVLAGLDEVYDTSDESIPDRGVRHLHRLTTHSLRHYAITRFAKQTNGNLVLTSRFARHSDPSTTMTYITTRKEELYKEIDNAFGLGEAVGLKSKLTRNV</sequence>
<evidence type="ECO:0000256" key="1">
    <source>
        <dbReference type="ARBA" id="ARBA00023172"/>
    </source>
</evidence>
<accession>C7DHD0</accession>
<dbReference type="GO" id="GO:0003677">
    <property type="term" value="F:DNA binding"/>
    <property type="evidence" value="ECO:0007669"/>
    <property type="project" value="InterPro"/>
</dbReference>
<evidence type="ECO:0000313" key="4">
    <source>
        <dbReference type="Proteomes" id="UP000332487"/>
    </source>
</evidence>
<keyword evidence="4" id="KW-1185">Reference proteome</keyword>
<dbReference type="InterPro" id="IPR050090">
    <property type="entry name" value="Tyrosine_recombinase_XerCD"/>
</dbReference>
<reference evidence="3 4" key="2">
    <citation type="journal article" date="2010" name="Proc. Natl. Acad. Sci. U.S.A.">
        <title>Enigmatic, ultrasmall, uncultivated Archaea.</title>
        <authorList>
            <person name="Baker B.J."/>
            <person name="Comolli L.R."/>
            <person name="Dick G.J."/>
            <person name="Hauser L.J."/>
            <person name="Hyatt D."/>
            <person name="Dill B.D."/>
            <person name="Land M.L."/>
            <person name="Verberkmoes N.C."/>
            <person name="Hettich R.L."/>
            <person name="Banfield J.F."/>
        </authorList>
    </citation>
    <scope>NUCLEOTIDE SEQUENCE [LARGE SCALE GENOMIC DNA]</scope>
    <source>
        <strain evidence="3">ARMAN-2</strain>
    </source>
</reference>